<sequence length="64" mass="7855">MKNQMSKIMKDKMLSSIRKIRTKDYYHAKNLSTNELIKYYHQKAKEFDKLIEEQKPKHRVRKVS</sequence>
<dbReference type="EMBL" id="MGDI01000031">
    <property type="protein sequence ID" value="OGL52632.1"/>
    <property type="molecule type" value="Genomic_DNA"/>
</dbReference>
<organism evidence="1 2">
    <name type="scientific">Candidatus Schekmanbacteria bacterium RIFCSPLOWO2_12_FULL_38_15</name>
    <dbReference type="NCBI Taxonomy" id="1817883"/>
    <lineage>
        <taxon>Bacteria</taxon>
        <taxon>Candidatus Schekmaniibacteriota</taxon>
    </lineage>
</organism>
<evidence type="ECO:0000313" key="2">
    <source>
        <dbReference type="Proteomes" id="UP000178082"/>
    </source>
</evidence>
<dbReference type="STRING" id="1817883.A3G31_11770"/>
<gene>
    <name evidence="1" type="ORF">A3G31_11770</name>
</gene>
<reference evidence="1 2" key="1">
    <citation type="journal article" date="2016" name="Nat. Commun.">
        <title>Thousands of microbial genomes shed light on interconnected biogeochemical processes in an aquifer system.</title>
        <authorList>
            <person name="Anantharaman K."/>
            <person name="Brown C.T."/>
            <person name="Hug L.A."/>
            <person name="Sharon I."/>
            <person name="Castelle C.J."/>
            <person name="Probst A.J."/>
            <person name="Thomas B.C."/>
            <person name="Singh A."/>
            <person name="Wilkins M.J."/>
            <person name="Karaoz U."/>
            <person name="Brodie E.L."/>
            <person name="Williams K.H."/>
            <person name="Hubbard S.S."/>
            <person name="Banfield J.F."/>
        </authorList>
    </citation>
    <scope>NUCLEOTIDE SEQUENCE [LARGE SCALE GENOMIC DNA]</scope>
</reference>
<protein>
    <submittedName>
        <fullName evidence="1">Uncharacterized protein</fullName>
    </submittedName>
</protein>
<name>A0A1F7SFS1_9BACT</name>
<comment type="caution">
    <text evidence="1">The sequence shown here is derived from an EMBL/GenBank/DDBJ whole genome shotgun (WGS) entry which is preliminary data.</text>
</comment>
<accession>A0A1F7SFS1</accession>
<evidence type="ECO:0000313" key="1">
    <source>
        <dbReference type="EMBL" id="OGL52632.1"/>
    </source>
</evidence>
<proteinExistence type="predicted"/>
<dbReference type="Proteomes" id="UP000178082">
    <property type="component" value="Unassembled WGS sequence"/>
</dbReference>
<dbReference type="AlphaFoldDB" id="A0A1F7SFS1"/>